<organism evidence="1 2">
    <name type="scientific">Postia placenta MAD-698-R-SB12</name>
    <dbReference type="NCBI Taxonomy" id="670580"/>
    <lineage>
        <taxon>Eukaryota</taxon>
        <taxon>Fungi</taxon>
        <taxon>Dikarya</taxon>
        <taxon>Basidiomycota</taxon>
        <taxon>Agaricomycotina</taxon>
        <taxon>Agaricomycetes</taxon>
        <taxon>Polyporales</taxon>
        <taxon>Adustoporiaceae</taxon>
        <taxon>Rhodonia</taxon>
    </lineage>
</organism>
<dbReference type="AlphaFoldDB" id="A0A1X6MPI9"/>
<gene>
    <name evidence="1" type="ORF">POSPLADRAFT_1041345</name>
</gene>
<protein>
    <submittedName>
        <fullName evidence="1">Uncharacterized protein</fullName>
    </submittedName>
</protein>
<evidence type="ECO:0000313" key="1">
    <source>
        <dbReference type="EMBL" id="OSX58126.1"/>
    </source>
</evidence>
<dbReference type="RefSeq" id="XP_024334920.1">
    <property type="nucleotide sequence ID" value="XM_024477891.1"/>
</dbReference>
<proteinExistence type="predicted"/>
<dbReference type="GeneID" id="36322841"/>
<reference evidence="1 2" key="1">
    <citation type="submission" date="2017-04" db="EMBL/GenBank/DDBJ databases">
        <title>Genome Sequence of the Model Brown-Rot Fungus Postia placenta SB12.</title>
        <authorList>
            <consortium name="DOE Joint Genome Institute"/>
            <person name="Gaskell J."/>
            <person name="Kersten P."/>
            <person name="Larrondo L.F."/>
            <person name="Canessa P."/>
            <person name="Martinez D."/>
            <person name="Hibbett D."/>
            <person name="Schmoll M."/>
            <person name="Kubicek C.P."/>
            <person name="Martinez A.T."/>
            <person name="Yadav J."/>
            <person name="Master E."/>
            <person name="Magnuson J.K."/>
            <person name="James T."/>
            <person name="Yaver D."/>
            <person name="Berka R."/>
            <person name="Labutti K."/>
            <person name="Lipzen A."/>
            <person name="Aerts A."/>
            <person name="Barry K."/>
            <person name="Henrissat B."/>
            <person name="Blanchette R."/>
            <person name="Grigoriev I."/>
            <person name="Cullen D."/>
        </authorList>
    </citation>
    <scope>NUCLEOTIDE SEQUENCE [LARGE SCALE GENOMIC DNA]</scope>
    <source>
        <strain evidence="1 2">MAD-698-R-SB12</strain>
    </source>
</reference>
<evidence type="ECO:0000313" key="2">
    <source>
        <dbReference type="Proteomes" id="UP000194127"/>
    </source>
</evidence>
<name>A0A1X6MPI9_9APHY</name>
<dbReference type="Proteomes" id="UP000194127">
    <property type="component" value="Unassembled WGS sequence"/>
</dbReference>
<keyword evidence="2" id="KW-1185">Reference proteome</keyword>
<sequence length="73" mass="7988">MSTSSNLREHELCGSAQEADCLQLDEGVRQCPDLGFTKSPLNTKDMPQSRLSFSMAVSPDICPKAQIYLVRAA</sequence>
<dbReference type="EMBL" id="KZ110605">
    <property type="protein sequence ID" value="OSX58126.1"/>
    <property type="molecule type" value="Genomic_DNA"/>
</dbReference>
<accession>A0A1X6MPI9</accession>